<dbReference type="GO" id="GO:0006629">
    <property type="term" value="P:lipid metabolic process"/>
    <property type="evidence" value="ECO:0007669"/>
    <property type="project" value="UniProtKB-KW"/>
</dbReference>
<dbReference type="Pfam" id="PF03706">
    <property type="entry name" value="LPG_synthase_TM"/>
    <property type="match status" value="1"/>
</dbReference>
<name>A0A6N8U3E1_9FIRM</name>
<feature type="transmembrane region" description="Helical" evidence="6">
    <location>
        <begin position="44"/>
        <end position="67"/>
    </location>
</feature>
<reference evidence="7 8" key="2">
    <citation type="submission" date="2020-01" db="EMBL/GenBank/DDBJ databases">
        <title>Clostridiaceae sp. nov. isolated from the gut of human by culturomics.</title>
        <authorList>
            <person name="Chang Y."/>
        </authorList>
    </citation>
    <scope>NUCLEOTIDE SEQUENCE [LARGE SCALE GENOMIC DNA]</scope>
    <source>
        <strain evidence="7 8">DONG20-135</strain>
    </source>
</reference>
<evidence type="ECO:0000256" key="3">
    <source>
        <dbReference type="ARBA" id="ARBA00022692"/>
    </source>
</evidence>
<comment type="function">
    <text evidence="6">Catalyzes the transfer of a lysyl group from L-lysyl-tRNA(Lys) to membrane-bound phosphatidylglycerol (PG), which produces lysylphosphatidylglycerol (LPG), a major component of the bacterial membrane with a positive net charge. LPG synthesis contributes to bacterial virulence as it is involved in the resistance mechanism against cationic antimicrobial peptides (CAMP) produces by the host's immune system (defensins, cathelicidins) and by the competing microorganisms.</text>
</comment>
<dbReference type="InterPro" id="IPR022791">
    <property type="entry name" value="L-PG_synthase/AglD"/>
</dbReference>
<keyword evidence="6" id="KW-0443">Lipid metabolism</keyword>
<evidence type="ECO:0000256" key="1">
    <source>
        <dbReference type="ARBA" id="ARBA00004651"/>
    </source>
</evidence>
<keyword evidence="3 6" id="KW-0812">Transmembrane</keyword>
<dbReference type="RefSeq" id="WP_160624185.1">
    <property type="nucleotide sequence ID" value="NZ_WUUQ01000001.1"/>
</dbReference>
<feature type="transmembrane region" description="Helical" evidence="6">
    <location>
        <begin position="117"/>
        <end position="142"/>
    </location>
</feature>
<evidence type="ECO:0000313" key="7">
    <source>
        <dbReference type="EMBL" id="MXQ72702.1"/>
    </source>
</evidence>
<accession>A0A6N8U3E1</accession>
<dbReference type="GO" id="GO:0050071">
    <property type="term" value="F:phosphatidylglycerol lysyltransferase activity"/>
    <property type="evidence" value="ECO:0007669"/>
    <property type="project" value="UniProtKB-EC"/>
</dbReference>
<keyword evidence="4 6" id="KW-1133">Transmembrane helix</keyword>
<dbReference type="AlphaFoldDB" id="A0A6N8U3E1"/>
<comment type="catalytic activity">
    <reaction evidence="6">
        <text>L-lysyl-tRNA(Lys) + a 1,2-diacyl-sn-glycero-3-phospho-(1'-sn-glycerol) = a 1,2-diacyl-sn-glycero-3-phospho-1'-(3'-O-L-lysyl)-sn-glycerol + tRNA(Lys)</text>
        <dbReference type="Rhea" id="RHEA:10668"/>
        <dbReference type="Rhea" id="RHEA-COMP:9696"/>
        <dbReference type="Rhea" id="RHEA-COMP:9697"/>
        <dbReference type="ChEBI" id="CHEBI:64716"/>
        <dbReference type="ChEBI" id="CHEBI:75792"/>
        <dbReference type="ChEBI" id="CHEBI:78442"/>
        <dbReference type="ChEBI" id="CHEBI:78529"/>
        <dbReference type="EC" id="2.3.2.3"/>
    </reaction>
</comment>
<feature type="transmembrane region" description="Helical" evidence="6">
    <location>
        <begin position="294"/>
        <end position="314"/>
    </location>
</feature>
<comment type="similarity">
    <text evidence="6">Belongs to the LPG synthase family.</text>
</comment>
<evidence type="ECO:0000256" key="4">
    <source>
        <dbReference type="ARBA" id="ARBA00022989"/>
    </source>
</evidence>
<dbReference type="PANTHER" id="PTHR37693:SF1">
    <property type="entry name" value="INTEGRAL MEMBRANE PROTEIN"/>
    <property type="match status" value="1"/>
</dbReference>
<dbReference type="GO" id="GO:0046677">
    <property type="term" value="P:response to antibiotic"/>
    <property type="evidence" value="ECO:0007669"/>
    <property type="project" value="UniProtKB-KW"/>
</dbReference>
<evidence type="ECO:0000256" key="6">
    <source>
        <dbReference type="RuleBase" id="RU363042"/>
    </source>
</evidence>
<keyword evidence="6" id="KW-0808">Transferase</keyword>
<dbReference type="Proteomes" id="UP000434036">
    <property type="component" value="Unassembled WGS sequence"/>
</dbReference>
<keyword evidence="2" id="KW-1003">Cell membrane</keyword>
<gene>
    <name evidence="6" type="primary">mprF</name>
    <name evidence="7" type="ORF">GSF08_01920</name>
</gene>
<dbReference type="EMBL" id="WUUQ01000001">
    <property type="protein sequence ID" value="MXQ72702.1"/>
    <property type="molecule type" value="Genomic_DNA"/>
</dbReference>
<dbReference type="PANTHER" id="PTHR37693">
    <property type="entry name" value="PHOSPHATIDYLGLYCEROL LYSYLTRANSFERASE"/>
    <property type="match status" value="1"/>
</dbReference>
<organism evidence="7 8">
    <name type="scientific">Copranaerobaculum intestinale</name>
    <dbReference type="NCBI Taxonomy" id="2692629"/>
    <lineage>
        <taxon>Bacteria</taxon>
        <taxon>Bacillati</taxon>
        <taxon>Bacillota</taxon>
        <taxon>Erysipelotrichia</taxon>
        <taxon>Erysipelotrichales</taxon>
        <taxon>Erysipelotrichaceae</taxon>
        <taxon>Copranaerobaculum</taxon>
    </lineage>
</organism>
<comment type="caution">
    <text evidence="7">The sequence shown here is derived from an EMBL/GenBank/DDBJ whole genome shotgun (WGS) entry which is preliminary data.</text>
</comment>
<feature type="transmembrane region" description="Helical" evidence="6">
    <location>
        <begin position="154"/>
        <end position="176"/>
    </location>
</feature>
<evidence type="ECO:0000313" key="8">
    <source>
        <dbReference type="Proteomes" id="UP000434036"/>
    </source>
</evidence>
<dbReference type="NCBIfam" id="TIGR00374">
    <property type="entry name" value="flippase-like domain"/>
    <property type="match status" value="1"/>
</dbReference>
<keyword evidence="6" id="KW-0046">Antibiotic resistance</keyword>
<keyword evidence="8" id="KW-1185">Reference proteome</keyword>
<reference evidence="7 8" key="1">
    <citation type="submission" date="2019-12" db="EMBL/GenBank/DDBJ databases">
        <authorList>
            <person name="Yang R."/>
        </authorList>
    </citation>
    <scope>NUCLEOTIDE SEQUENCE [LARGE SCALE GENOMIC DNA]</scope>
    <source>
        <strain evidence="7 8">DONG20-135</strain>
    </source>
</reference>
<keyword evidence="5 6" id="KW-0472">Membrane</keyword>
<evidence type="ECO:0000256" key="2">
    <source>
        <dbReference type="ARBA" id="ARBA00022475"/>
    </source>
</evidence>
<evidence type="ECO:0000256" key="5">
    <source>
        <dbReference type="ARBA" id="ARBA00023136"/>
    </source>
</evidence>
<protein>
    <recommendedName>
        <fullName evidence="6">Phosphatidylglycerol lysyltransferase</fullName>
        <ecNumber evidence="6">2.3.2.3</ecNumber>
    </recommendedName>
    <alternativeName>
        <fullName evidence="6">Lysylphosphatidylglycerol synthase</fullName>
    </alternativeName>
</protein>
<proteinExistence type="inferred from homology"/>
<dbReference type="GO" id="GO:0005886">
    <property type="term" value="C:plasma membrane"/>
    <property type="evidence" value="ECO:0007669"/>
    <property type="project" value="UniProtKB-SubCell"/>
</dbReference>
<sequence>MNQSLKKRIFNIILLLALTAFALWFALKDDYQDVLNNLKHLPLRWLLLILALGILYYVLQGIALYLIGHTYKKDLHIIDGIDNAYIAAFFNGVTPLGGGQVAQTYAFRKLHMKYADIASILWMDFFIFQSVVLLYAGFFIIFRFSYAMNHFPQFLPLIILGYLVNSSVIIGLWTVIRFPTFYQKVSTMLLKLLHRIRIVKDAEKTAEKWNKQILYFQQEVNNLKQHKTLILQCAGLYIIRQTLFYSMPFLVAHAIGLSLQLSDLLNIMAISAFIHMLNALTPLPGDTGWTETAFIILYSILFGKADAGSVMILWRMSTYHLNVVIGGIRFMRVKSKKYPIQDTNPIVKTGKNAEIHS</sequence>
<comment type="subcellular location">
    <subcellularLocation>
        <location evidence="1 6">Cell membrane</location>
        <topology evidence="1 6">Multi-pass membrane protein</topology>
    </subcellularLocation>
</comment>
<dbReference type="EC" id="2.3.2.3" evidence="6"/>
<feature type="transmembrane region" description="Helical" evidence="6">
    <location>
        <begin position="249"/>
        <end position="274"/>
    </location>
</feature>